<feature type="region of interest" description="Disordered" evidence="3">
    <location>
        <begin position="1416"/>
        <end position="1460"/>
    </location>
</feature>
<keyword evidence="2" id="KW-0067">ATP-binding</keyword>
<dbReference type="Proteomes" id="UP000245956">
    <property type="component" value="Unassembled WGS sequence"/>
</dbReference>
<dbReference type="Gene3D" id="3.40.50.300">
    <property type="entry name" value="P-loop containing nucleotide triphosphate hydrolases"/>
    <property type="match status" value="2"/>
</dbReference>
<dbReference type="InterPro" id="IPR050496">
    <property type="entry name" value="SNF2_RAD54_helicase_repair"/>
</dbReference>
<dbReference type="Pfam" id="PF00176">
    <property type="entry name" value="SNF2-rel_dom"/>
    <property type="match status" value="1"/>
</dbReference>
<dbReference type="InterPro" id="IPR027417">
    <property type="entry name" value="P-loop_NTPase"/>
</dbReference>
<feature type="compositionally biased region" description="Acidic residues" evidence="3">
    <location>
        <begin position="726"/>
        <end position="742"/>
    </location>
</feature>
<dbReference type="PANTHER" id="PTHR45629">
    <property type="entry name" value="SNF2/RAD54 FAMILY MEMBER"/>
    <property type="match status" value="1"/>
</dbReference>
<evidence type="ECO:0000256" key="1">
    <source>
        <dbReference type="ARBA" id="ARBA00022741"/>
    </source>
</evidence>
<accession>A0A2U3DUS1</accession>
<dbReference type="InterPro" id="IPR000330">
    <property type="entry name" value="SNF2_N"/>
</dbReference>
<dbReference type="SUPFAM" id="SSF52540">
    <property type="entry name" value="P-loop containing nucleoside triphosphate hydrolases"/>
    <property type="match status" value="2"/>
</dbReference>
<dbReference type="EMBL" id="LCWV01000028">
    <property type="protein sequence ID" value="PWI66007.1"/>
    <property type="molecule type" value="Genomic_DNA"/>
</dbReference>
<feature type="region of interest" description="Disordered" evidence="3">
    <location>
        <begin position="715"/>
        <end position="742"/>
    </location>
</feature>
<dbReference type="GO" id="GO:0005524">
    <property type="term" value="F:ATP binding"/>
    <property type="evidence" value="ECO:0007669"/>
    <property type="project" value="InterPro"/>
</dbReference>
<feature type="compositionally biased region" description="Basic and acidic residues" evidence="3">
    <location>
        <begin position="1432"/>
        <end position="1460"/>
    </location>
</feature>
<evidence type="ECO:0000259" key="4">
    <source>
        <dbReference type="SMART" id="SM00487"/>
    </source>
</evidence>
<organism evidence="5 6">
    <name type="scientific">Purpureocillium lilacinum</name>
    <name type="common">Paecilomyces lilacinus</name>
    <dbReference type="NCBI Taxonomy" id="33203"/>
    <lineage>
        <taxon>Eukaryota</taxon>
        <taxon>Fungi</taxon>
        <taxon>Dikarya</taxon>
        <taxon>Ascomycota</taxon>
        <taxon>Pezizomycotina</taxon>
        <taxon>Sordariomycetes</taxon>
        <taxon>Hypocreomycetidae</taxon>
        <taxon>Hypocreales</taxon>
        <taxon>Ophiocordycipitaceae</taxon>
        <taxon>Purpureocillium</taxon>
    </lineage>
</organism>
<dbReference type="PANTHER" id="PTHR45629:SF7">
    <property type="entry name" value="DNA EXCISION REPAIR PROTEIN ERCC-6-RELATED"/>
    <property type="match status" value="1"/>
</dbReference>
<gene>
    <name evidence="5" type="ORF">PCL_05485</name>
</gene>
<keyword evidence="1" id="KW-0547">Nucleotide-binding</keyword>
<evidence type="ECO:0000313" key="5">
    <source>
        <dbReference type="EMBL" id="PWI66007.1"/>
    </source>
</evidence>
<feature type="domain" description="Helicase ATP-binding" evidence="4">
    <location>
        <begin position="528"/>
        <end position="856"/>
    </location>
</feature>
<name>A0A2U3DUS1_PURLI</name>
<sequence>MDRTGARGSAGGVKENAVDDGVSDDRWARTMTAAEIEASESSPVTKTFAIGPDDFQSGPDPTIFPVDLPASGRHPNDSSVLSDEDWRLGKPFPADTTCGMWARPRKPFDTLPTAITSRLRREKSDKQPRPKQGVAVITLAVAMYNPGCASFVAAYCRFETTSEFLAFVDRTLPRVTMSWVGAMARQPPREQGSTKEVSNKRVKSSQLWEAFDLINERQHYRRYLVRTNRKLMLLNHDDKPEPTDEELEAATVTDIDKLWSTIAVLFAILRAFTDRFTEHPTAPAGPTCSWGFNNEDWFRAWLMLEFMRHRRSKSRPSFKSSTHHPPKWWGYFTGEEPDDDEATEASPMDRLREHARQCEQELADLGAIFNEDDDEGDRDDELSQEQVNSLLQSTDTAPHDLNSGEAQVMVSNAISDRFARHLNLLAPGIDMQQRLQERVNAGTIPDRPPLTSTEAQRLMVKLRGLSNIRHQEQPPASDVARENLARTANMLGDRPAKVQDLARIADELGLVPGKEFAFRVPADSQAAAELAFKPAQVIDAYDISHRLMSPIRAAVLGSECGTGKTNVALMAIWIMVQKIKSGNFSYGPGKPKYLPSIMFMPPSAIRQFVRSVKRFWPKVFRVYCLYSHWKYADIILADVVCSIDEFKAAMSRCMSNPEDESTGLTLFITTYQTGMRRLFRGVDDPKRLDDEELELRKQVELGYARANSRAARAARASTTPRFASEDIAELDPEERESYEEADEAAYSEADVLIEEDDDSLDVNGGPETVQRSRTGAAKAFEHSRELVFEGEFAIVICDECHVVKDPASISNHMVAMLKKVSWLGISATPAANTGLDYLGYLLLVWKTGFPFGFGHNETELATPFFDSHQDDQVGNEGGVEYDRLFSKALDEPVRRPSANPDTEGAQGWTYLERLYEDGIQQGIPMHIFNPKLFIDYAKEQEHTTKFSTNAMRKIMDALMLRTTMFTEFTLPDGTKYSIGKDLKGMTVQTVELSPRARDRRELEPFFEAMHKVLLRPSPRLLGFHMGAGNVRGTPVVQRSTGAHRRLALASTSADFVTLTQPRARVIRVLNSLRPRSHGANIPIPEHGPLITLAEAVRQAAEGNRDEPHVSRDEPHVPGGVVQVSHIAASDNTLGLQWFFYLTREHPRHAFPVDRASIVLYVCHRSPKLAFAVHEALDLQRRGKRGLFFVNHPLTSMILNALLVMACVPTLHITSQTDLAERDSAVARFGDPSSHYVALVTSFAILPYGVDFHRQCHHGYLLEEPRNMSMAMQVIGRLYRIGQEHDVVFKKVILRNTYDSALEHMGLKKYAEIIAADATIDPRITGELRRVVGFYLLQRYFGQQSSRFSRLHCQWNQMDDAATRLEGQFYSALGEHMFNNPQDAKEFTVAELTKIASCWAPGVELVSAHFSGEPPSLPEGVVGVQLRPRAAKRGREEVGGGHGDGDEGDERPPKRQATEDL</sequence>
<comment type="caution">
    <text evidence="5">The sequence shown here is derived from an EMBL/GenBank/DDBJ whole genome shotgun (WGS) entry which is preliminary data.</text>
</comment>
<evidence type="ECO:0000256" key="3">
    <source>
        <dbReference type="SAM" id="MobiDB-lite"/>
    </source>
</evidence>
<evidence type="ECO:0000256" key="2">
    <source>
        <dbReference type="ARBA" id="ARBA00022840"/>
    </source>
</evidence>
<reference evidence="5 6" key="1">
    <citation type="journal article" date="2016" name="Front. Microbiol.">
        <title>Genome and transcriptome sequences reveal the specific parasitism of the nematophagous Purpureocillium lilacinum 36-1.</title>
        <authorList>
            <person name="Xie J."/>
            <person name="Li S."/>
            <person name="Mo C."/>
            <person name="Xiao X."/>
            <person name="Peng D."/>
            <person name="Wang G."/>
            <person name="Xiao Y."/>
        </authorList>
    </citation>
    <scope>NUCLEOTIDE SEQUENCE [LARGE SCALE GENOMIC DNA]</scope>
    <source>
        <strain evidence="5 6">36-1</strain>
    </source>
</reference>
<dbReference type="SMART" id="SM00487">
    <property type="entry name" value="DEXDc"/>
    <property type="match status" value="1"/>
</dbReference>
<protein>
    <recommendedName>
        <fullName evidence="4">Helicase ATP-binding domain-containing protein</fullName>
    </recommendedName>
</protein>
<feature type="region of interest" description="Disordered" evidence="3">
    <location>
        <begin position="1"/>
        <end position="62"/>
    </location>
</feature>
<dbReference type="InterPro" id="IPR014001">
    <property type="entry name" value="Helicase_ATP-bd"/>
</dbReference>
<evidence type="ECO:0000313" key="6">
    <source>
        <dbReference type="Proteomes" id="UP000245956"/>
    </source>
</evidence>
<proteinExistence type="predicted"/>